<sequence length="88" mass="9980">MRTHTRLSGLLFKLRCLMELRFEAVAVAVAAGHYRLLSASPAPRTPSCATRRVSLSKRSGFAYYISRKRKSVEQLESRIPLDQARQCL</sequence>
<evidence type="ECO:0008006" key="4">
    <source>
        <dbReference type="Google" id="ProtNLM"/>
    </source>
</evidence>
<reference evidence="2 3" key="1">
    <citation type="submission" date="2019-05" db="EMBL/GenBank/DDBJ databases">
        <title>Another draft genome of Portunus trituberculatus and its Hox gene families provides insights of decapod evolution.</title>
        <authorList>
            <person name="Jeong J.-H."/>
            <person name="Song I."/>
            <person name="Kim S."/>
            <person name="Choi T."/>
            <person name="Kim D."/>
            <person name="Ryu S."/>
            <person name="Kim W."/>
        </authorList>
    </citation>
    <scope>NUCLEOTIDE SEQUENCE [LARGE SCALE GENOMIC DNA]</scope>
    <source>
        <tissue evidence="2">Muscle</tissue>
    </source>
</reference>
<dbReference type="EMBL" id="VSRR010038910">
    <property type="protein sequence ID" value="MPC74429.1"/>
    <property type="molecule type" value="Genomic_DNA"/>
</dbReference>
<feature type="signal peptide" evidence="1">
    <location>
        <begin position="1"/>
        <end position="19"/>
    </location>
</feature>
<feature type="chain" id="PRO_5023093501" description="Secreted protein" evidence="1">
    <location>
        <begin position="20"/>
        <end position="88"/>
    </location>
</feature>
<evidence type="ECO:0000313" key="2">
    <source>
        <dbReference type="EMBL" id="MPC74429.1"/>
    </source>
</evidence>
<dbReference type="AlphaFoldDB" id="A0A5B7HXL7"/>
<dbReference type="Proteomes" id="UP000324222">
    <property type="component" value="Unassembled WGS sequence"/>
</dbReference>
<organism evidence="2 3">
    <name type="scientific">Portunus trituberculatus</name>
    <name type="common">Swimming crab</name>
    <name type="synonym">Neptunus trituberculatus</name>
    <dbReference type="NCBI Taxonomy" id="210409"/>
    <lineage>
        <taxon>Eukaryota</taxon>
        <taxon>Metazoa</taxon>
        <taxon>Ecdysozoa</taxon>
        <taxon>Arthropoda</taxon>
        <taxon>Crustacea</taxon>
        <taxon>Multicrustacea</taxon>
        <taxon>Malacostraca</taxon>
        <taxon>Eumalacostraca</taxon>
        <taxon>Eucarida</taxon>
        <taxon>Decapoda</taxon>
        <taxon>Pleocyemata</taxon>
        <taxon>Brachyura</taxon>
        <taxon>Eubrachyura</taxon>
        <taxon>Portunoidea</taxon>
        <taxon>Portunidae</taxon>
        <taxon>Portuninae</taxon>
        <taxon>Portunus</taxon>
    </lineage>
</organism>
<keyword evidence="3" id="KW-1185">Reference proteome</keyword>
<gene>
    <name evidence="2" type="ORF">E2C01_068787</name>
</gene>
<evidence type="ECO:0000256" key="1">
    <source>
        <dbReference type="SAM" id="SignalP"/>
    </source>
</evidence>
<keyword evidence="1" id="KW-0732">Signal</keyword>
<comment type="caution">
    <text evidence="2">The sequence shown here is derived from an EMBL/GenBank/DDBJ whole genome shotgun (WGS) entry which is preliminary data.</text>
</comment>
<accession>A0A5B7HXL7</accession>
<name>A0A5B7HXL7_PORTR</name>
<proteinExistence type="predicted"/>
<evidence type="ECO:0000313" key="3">
    <source>
        <dbReference type="Proteomes" id="UP000324222"/>
    </source>
</evidence>
<protein>
    <recommendedName>
        <fullName evidence="4">Secreted protein</fullName>
    </recommendedName>
</protein>